<feature type="transmembrane region" description="Helical" evidence="2">
    <location>
        <begin position="198"/>
        <end position="224"/>
    </location>
</feature>
<feature type="region of interest" description="Disordered" evidence="1">
    <location>
        <begin position="86"/>
        <end position="126"/>
    </location>
</feature>
<dbReference type="EMBL" id="KV784354">
    <property type="protein sequence ID" value="OEU21091.1"/>
    <property type="molecule type" value="Genomic_DNA"/>
</dbReference>
<dbReference type="OrthoDB" id="39241at2759"/>
<feature type="signal peptide" evidence="3">
    <location>
        <begin position="1"/>
        <end position="25"/>
    </location>
</feature>
<keyword evidence="2" id="KW-0812">Transmembrane</keyword>
<dbReference type="InParanoid" id="A0A1E7FSD8"/>
<name>A0A1E7FSD8_9STRA</name>
<organism evidence="4 5">
    <name type="scientific">Fragilariopsis cylindrus CCMP1102</name>
    <dbReference type="NCBI Taxonomy" id="635003"/>
    <lineage>
        <taxon>Eukaryota</taxon>
        <taxon>Sar</taxon>
        <taxon>Stramenopiles</taxon>
        <taxon>Ochrophyta</taxon>
        <taxon>Bacillariophyta</taxon>
        <taxon>Bacillariophyceae</taxon>
        <taxon>Bacillariophycidae</taxon>
        <taxon>Bacillariales</taxon>
        <taxon>Bacillariaceae</taxon>
        <taxon>Fragilariopsis</taxon>
    </lineage>
</organism>
<evidence type="ECO:0000256" key="2">
    <source>
        <dbReference type="SAM" id="Phobius"/>
    </source>
</evidence>
<evidence type="ECO:0000256" key="3">
    <source>
        <dbReference type="SAM" id="SignalP"/>
    </source>
</evidence>
<evidence type="ECO:0000313" key="5">
    <source>
        <dbReference type="Proteomes" id="UP000095751"/>
    </source>
</evidence>
<dbReference type="AlphaFoldDB" id="A0A1E7FSD8"/>
<feature type="transmembrane region" description="Helical" evidence="2">
    <location>
        <begin position="280"/>
        <end position="299"/>
    </location>
</feature>
<evidence type="ECO:0000313" key="4">
    <source>
        <dbReference type="EMBL" id="OEU21091.1"/>
    </source>
</evidence>
<keyword evidence="2" id="KW-1133">Transmembrane helix</keyword>
<proteinExistence type="predicted"/>
<feature type="transmembrane region" description="Helical" evidence="2">
    <location>
        <begin position="244"/>
        <end position="268"/>
    </location>
</feature>
<reference evidence="4 5" key="1">
    <citation type="submission" date="2016-09" db="EMBL/GenBank/DDBJ databases">
        <title>Extensive genetic diversity and differential bi-allelic expression allows diatom success in the polar Southern Ocean.</title>
        <authorList>
            <consortium name="DOE Joint Genome Institute"/>
            <person name="Mock T."/>
            <person name="Otillar R.P."/>
            <person name="Strauss J."/>
            <person name="Dupont C."/>
            <person name="Frickenhaus S."/>
            <person name="Maumus F."/>
            <person name="Mcmullan M."/>
            <person name="Sanges R."/>
            <person name="Schmutz J."/>
            <person name="Toseland A."/>
            <person name="Valas R."/>
            <person name="Veluchamy A."/>
            <person name="Ward B.J."/>
            <person name="Allen A."/>
            <person name="Barry K."/>
            <person name="Falciatore A."/>
            <person name="Ferrante M."/>
            <person name="Fortunato A.E."/>
            <person name="Gloeckner G."/>
            <person name="Gruber A."/>
            <person name="Hipkin R."/>
            <person name="Janech M."/>
            <person name="Kroth P."/>
            <person name="Leese F."/>
            <person name="Lindquist E."/>
            <person name="Lyon B.R."/>
            <person name="Martin J."/>
            <person name="Mayer C."/>
            <person name="Parker M."/>
            <person name="Quesneville H."/>
            <person name="Raymond J."/>
            <person name="Uhlig C."/>
            <person name="Valentin K.U."/>
            <person name="Worden A.Z."/>
            <person name="Armbrust E.V."/>
            <person name="Bowler C."/>
            <person name="Green B."/>
            <person name="Moulton V."/>
            <person name="Van Oosterhout C."/>
            <person name="Grigoriev I."/>
        </authorList>
    </citation>
    <scope>NUCLEOTIDE SEQUENCE [LARGE SCALE GENOMIC DNA]</scope>
    <source>
        <strain evidence="4 5">CCMP1102</strain>
    </source>
</reference>
<feature type="transmembrane region" description="Helical" evidence="2">
    <location>
        <begin position="167"/>
        <end position="186"/>
    </location>
</feature>
<evidence type="ECO:0000256" key="1">
    <source>
        <dbReference type="SAM" id="MobiDB-lite"/>
    </source>
</evidence>
<keyword evidence="3" id="KW-0732">Signal</keyword>
<feature type="chain" id="PRO_5009193473" evidence="3">
    <location>
        <begin position="26"/>
        <end position="307"/>
    </location>
</feature>
<sequence>MMLHRKLAFMSHSILFLVIILVGDAERISAFGSPPASKLQHTFKRTISTTTTSAATVTTTTTTNSNNNNLPNFALWSSQSYDDEREEDFDEVSPTSMNSEFKEETKSWSRQQQSTSDNDNSALSSSSSISSSSIFQRMFDEIPFIHLFTGPEGRKKLPPIQIDDSNVLFYDVFLIVNLSISISFWVTHRLDFNYIPAALNEGCLFSILWILSGLYHGSFLYSAIDGHYDPMDDEENKGGPKAAAMLAFNTFINTINLRLIAALVGAWIQHRKVGFGSMEELIPLEVTFGLVLMTMWRAVHSQQTPRI</sequence>
<feature type="compositionally biased region" description="Low complexity" evidence="1">
    <location>
        <begin position="114"/>
        <end position="126"/>
    </location>
</feature>
<keyword evidence="2" id="KW-0472">Membrane</keyword>
<gene>
    <name evidence="4" type="ORF">FRACYDRAFT_234717</name>
</gene>
<dbReference type="Proteomes" id="UP000095751">
    <property type="component" value="Unassembled WGS sequence"/>
</dbReference>
<keyword evidence="5" id="KW-1185">Reference proteome</keyword>
<dbReference type="KEGG" id="fcy:FRACYDRAFT_234717"/>
<accession>A0A1E7FSD8</accession>
<protein>
    <submittedName>
        <fullName evidence="4">Uncharacterized protein</fullName>
    </submittedName>
</protein>